<keyword evidence="3" id="KW-1185">Reference proteome</keyword>
<protein>
    <recommendedName>
        <fullName evidence="4">Integral membrane protein</fullName>
    </recommendedName>
</protein>
<dbReference type="EMBL" id="ADCP02000001">
    <property type="protein sequence ID" value="EPC05778.1"/>
    <property type="molecule type" value="Genomic_DNA"/>
</dbReference>
<gene>
    <name evidence="2" type="ORF">HMPREF0179_05063</name>
</gene>
<name>S2KTC8_BILW3</name>
<evidence type="ECO:0000313" key="2">
    <source>
        <dbReference type="EMBL" id="EPC05778.1"/>
    </source>
</evidence>
<dbReference type="OrthoDB" id="156858at2"/>
<evidence type="ECO:0000313" key="3">
    <source>
        <dbReference type="Proteomes" id="UP000006034"/>
    </source>
</evidence>
<dbReference type="eggNOG" id="ENOG502ZDI7">
    <property type="taxonomic scope" value="Bacteria"/>
</dbReference>
<feature type="transmembrane region" description="Helical" evidence="1">
    <location>
        <begin position="20"/>
        <end position="41"/>
    </location>
</feature>
<keyword evidence="1" id="KW-0472">Membrane</keyword>
<dbReference type="AlphaFoldDB" id="S2KTC8"/>
<feature type="transmembrane region" description="Helical" evidence="1">
    <location>
        <begin position="53"/>
        <end position="79"/>
    </location>
</feature>
<dbReference type="Proteomes" id="UP000006034">
    <property type="component" value="Unassembled WGS sequence"/>
</dbReference>
<dbReference type="GeneID" id="78084178"/>
<dbReference type="RefSeq" id="WP_016360370.1">
    <property type="nucleotide sequence ID" value="NZ_KE150238.1"/>
</dbReference>
<feature type="transmembrane region" description="Helical" evidence="1">
    <location>
        <begin position="91"/>
        <end position="113"/>
    </location>
</feature>
<keyword evidence="1" id="KW-1133">Transmembrane helix</keyword>
<reference evidence="2 3" key="2">
    <citation type="submission" date="2013-04" db="EMBL/GenBank/DDBJ databases">
        <title>The Genome Sequence of Bilophila wadsworthia 3_1_6.</title>
        <authorList>
            <consortium name="The Broad Institute Genomics Platform"/>
            <person name="Earl A."/>
            <person name="Ward D."/>
            <person name="Feldgarden M."/>
            <person name="Gevers D."/>
            <person name="Sibley C."/>
            <person name="Strauss J."/>
            <person name="Allen-Vercoe E."/>
            <person name="Walker B."/>
            <person name="Young S."/>
            <person name="Zeng Q."/>
            <person name="Gargeya S."/>
            <person name="Fitzgerald M."/>
            <person name="Haas B."/>
            <person name="Abouelleil A."/>
            <person name="Allen A.W."/>
            <person name="Alvarado L."/>
            <person name="Arachchi H.M."/>
            <person name="Berlin A.M."/>
            <person name="Chapman S.B."/>
            <person name="Gainer-Dewar J."/>
            <person name="Goldberg J."/>
            <person name="Griggs A."/>
            <person name="Gujja S."/>
            <person name="Hansen M."/>
            <person name="Howarth C."/>
            <person name="Imamovic A."/>
            <person name="Ireland A."/>
            <person name="Larimer J."/>
            <person name="McCowan C."/>
            <person name="Murphy C."/>
            <person name="Pearson M."/>
            <person name="Poon T.W."/>
            <person name="Priest M."/>
            <person name="Roberts A."/>
            <person name="Saif S."/>
            <person name="Shea T."/>
            <person name="Sisk P."/>
            <person name="Sykes S."/>
            <person name="Wortman J."/>
            <person name="Nusbaum C."/>
            <person name="Birren B."/>
        </authorList>
    </citation>
    <scope>NUCLEOTIDE SEQUENCE [LARGE SCALE GENOMIC DNA]</scope>
    <source>
        <strain evidence="2 3">3_1_6</strain>
    </source>
</reference>
<feature type="transmembrane region" description="Helical" evidence="1">
    <location>
        <begin position="133"/>
        <end position="159"/>
    </location>
</feature>
<evidence type="ECO:0000256" key="1">
    <source>
        <dbReference type="SAM" id="Phobius"/>
    </source>
</evidence>
<dbReference type="HOGENOM" id="CLU_114403_1_0_7"/>
<comment type="caution">
    <text evidence="2">The sequence shown here is derived from an EMBL/GenBank/DDBJ whole genome shotgun (WGS) entry which is preliminary data.</text>
</comment>
<sequence length="176" mass="20519">MPERQLTIQQKRYLKFAHLFFAALWGGGATTMVLLFCLFHPSTAHEQITFSKILFYIDFIIVGPGAGGCLATGLIYSLYGNWGFFKFRWITLKYVINILFITYGMLVFLPFTHGQYSYYLSQPTEAIIPEESIWMNIFCTSQNFCTILMFLFVVYLSVFKSFKKKNRERPRPFATD</sequence>
<proteinExistence type="predicted"/>
<reference evidence="2 3" key="1">
    <citation type="submission" date="2010-10" db="EMBL/GenBank/DDBJ databases">
        <authorList>
            <consortium name="The Broad Institute Genome Sequencing Platform"/>
            <person name="Ward D."/>
            <person name="Earl A."/>
            <person name="Feldgarden M."/>
            <person name="Young S.K."/>
            <person name="Gargeya S."/>
            <person name="Zeng Q."/>
            <person name="Alvarado L."/>
            <person name="Berlin A."/>
            <person name="Bochicchio J."/>
            <person name="Chapman S.B."/>
            <person name="Chen Z."/>
            <person name="Freedman E."/>
            <person name="Gellesch M."/>
            <person name="Goldberg J."/>
            <person name="Griggs A."/>
            <person name="Gujja S."/>
            <person name="Heilman E."/>
            <person name="Heiman D."/>
            <person name="Howarth C."/>
            <person name="Mehta T."/>
            <person name="Neiman D."/>
            <person name="Pearson M."/>
            <person name="Roberts A."/>
            <person name="Saif S."/>
            <person name="Shea T."/>
            <person name="Shenoy N."/>
            <person name="Sisk P."/>
            <person name="Stolte C."/>
            <person name="Sykes S."/>
            <person name="White J."/>
            <person name="Yandava C."/>
            <person name="Allen-Vercoe E."/>
            <person name="Sibley C."/>
            <person name="Ambrose C.E."/>
            <person name="Strauss J."/>
            <person name="Daigneault M."/>
            <person name="Haas B."/>
            <person name="Nusbaum C."/>
            <person name="Birren B."/>
        </authorList>
    </citation>
    <scope>NUCLEOTIDE SEQUENCE [LARGE SCALE GENOMIC DNA]</scope>
    <source>
        <strain evidence="2 3">3_1_6</strain>
    </source>
</reference>
<dbReference type="STRING" id="563192.HMPREF0179_05063"/>
<accession>S2KTC8</accession>
<keyword evidence="1" id="KW-0812">Transmembrane</keyword>
<evidence type="ECO:0008006" key="4">
    <source>
        <dbReference type="Google" id="ProtNLM"/>
    </source>
</evidence>
<organism evidence="2 3">
    <name type="scientific">Bilophila wadsworthia (strain 3_1_6)</name>
    <dbReference type="NCBI Taxonomy" id="563192"/>
    <lineage>
        <taxon>Bacteria</taxon>
        <taxon>Pseudomonadati</taxon>
        <taxon>Thermodesulfobacteriota</taxon>
        <taxon>Desulfovibrionia</taxon>
        <taxon>Desulfovibrionales</taxon>
        <taxon>Desulfovibrionaceae</taxon>
        <taxon>Bilophila</taxon>
    </lineage>
</organism>